<feature type="chain" id="PRO_5035472471" evidence="2">
    <location>
        <begin position="19"/>
        <end position="176"/>
    </location>
</feature>
<dbReference type="OrthoDB" id="6705747at2759"/>
<dbReference type="InterPro" id="IPR012464">
    <property type="entry name" value="DUF1676"/>
</dbReference>
<feature type="transmembrane region" description="Helical" evidence="1">
    <location>
        <begin position="128"/>
        <end position="146"/>
    </location>
</feature>
<comment type="caution">
    <text evidence="3">The sequence shown here is derived from an EMBL/GenBank/DDBJ whole genome shotgun (WGS) entry which is preliminary data.</text>
</comment>
<reference evidence="3" key="1">
    <citation type="submission" date="2019-08" db="EMBL/GenBank/DDBJ databases">
        <title>The genome of the North American firefly Photinus pyralis.</title>
        <authorList>
            <consortium name="Photinus pyralis genome working group"/>
            <person name="Fallon T.R."/>
            <person name="Sander Lower S.E."/>
            <person name="Weng J.-K."/>
        </authorList>
    </citation>
    <scope>NUCLEOTIDE SEQUENCE</scope>
    <source>
        <strain evidence="3">TRF0915ILg1</strain>
        <tissue evidence="3">Whole body</tissue>
    </source>
</reference>
<keyword evidence="1" id="KW-0812">Transmembrane</keyword>
<dbReference type="AlphaFoldDB" id="A0A8K0DKN8"/>
<dbReference type="GO" id="GO:0016020">
    <property type="term" value="C:membrane"/>
    <property type="evidence" value="ECO:0007669"/>
    <property type="project" value="TreeGrafter"/>
</dbReference>
<dbReference type="EMBL" id="VTPC01000419">
    <property type="protein sequence ID" value="KAF2905854.1"/>
    <property type="molecule type" value="Genomic_DNA"/>
</dbReference>
<feature type="transmembrane region" description="Helical" evidence="1">
    <location>
        <begin position="97"/>
        <end position="121"/>
    </location>
</feature>
<sequence length="176" mass="19135">MHLIGAVVFCAFSTSVQAGWFEELTLSRGLKLGSGISLHLDRLKRENASLLERHALRVDYSDVGLSVGKALNKDAVQVGLYVGDGEVEGRKKKVGEIIVPAMIGFKATGIAVMMFTAVTLLVFKAIGIAKLAILVSAGIFIAKYLHQYHESTSYMEIEPAFAHHHPMYEYPSATGI</sequence>
<name>A0A8K0DKN8_IGNLU</name>
<keyword evidence="1" id="KW-0472">Membrane</keyword>
<proteinExistence type="predicted"/>
<organism evidence="3 4">
    <name type="scientific">Ignelater luminosus</name>
    <name type="common">Cucubano</name>
    <name type="synonym">Pyrophorus luminosus</name>
    <dbReference type="NCBI Taxonomy" id="2038154"/>
    <lineage>
        <taxon>Eukaryota</taxon>
        <taxon>Metazoa</taxon>
        <taxon>Ecdysozoa</taxon>
        <taxon>Arthropoda</taxon>
        <taxon>Hexapoda</taxon>
        <taxon>Insecta</taxon>
        <taxon>Pterygota</taxon>
        <taxon>Neoptera</taxon>
        <taxon>Endopterygota</taxon>
        <taxon>Coleoptera</taxon>
        <taxon>Polyphaga</taxon>
        <taxon>Elateriformia</taxon>
        <taxon>Elateroidea</taxon>
        <taxon>Elateridae</taxon>
        <taxon>Agrypninae</taxon>
        <taxon>Pyrophorini</taxon>
        <taxon>Ignelater</taxon>
    </lineage>
</organism>
<dbReference type="PANTHER" id="PTHR21879">
    <property type="entry name" value="FI03362P-RELATED-RELATED"/>
    <property type="match status" value="1"/>
</dbReference>
<keyword evidence="1" id="KW-1133">Transmembrane helix</keyword>
<keyword evidence="2" id="KW-0732">Signal</keyword>
<evidence type="ECO:0000256" key="1">
    <source>
        <dbReference type="SAM" id="Phobius"/>
    </source>
</evidence>
<dbReference type="Proteomes" id="UP000801492">
    <property type="component" value="Unassembled WGS sequence"/>
</dbReference>
<protein>
    <submittedName>
        <fullName evidence="3">Uncharacterized protein</fullName>
    </submittedName>
</protein>
<evidence type="ECO:0000313" key="4">
    <source>
        <dbReference type="Proteomes" id="UP000801492"/>
    </source>
</evidence>
<dbReference type="Pfam" id="PF07898">
    <property type="entry name" value="DUF1676"/>
    <property type="match status" value="1"/>
</dbReference>
<feature type="signal peptide" evidence="2">
    <location>
        <begin position="1"/>
        <end position="18"/>
    </location>
</feature>
<keyword evidence="4" id="KW-1185">Reference proteome</keyword>
<accession>A0A8K0DKN8</accession>
<gene>
    <name evidence="3" type="ORF">ILUMI_00326</name>
</gene>
<evidence type="ECO:0000256" key="2">
    <source>
        <dbReference type="SAM" id="SignalP"/>
    </source>
</evidence>
<evidence type="ECO:0000313" key="3">
    <source>
        <dbReference type="EMBL" id="KAF2905854.1"/>
    </source>
</evidence>